<dbReference type="Proteomes" id="UP000002385">
    <property type="component" value="Chromosome"/>
</dbReference>
<evidence type="ECO:0000256" key="1">
    <source>
        <dbReference type="SAM" id="SignalP"/>
    </source>
</evidence>
<dbReference type="KEGG" id="mch:Mchl_4101"/>
<name>B7KZW8_METC4</name>
<organism evidence="2 3">
    <name type="scientific">Methylorubrum extorquens (strain CM4 / NCIMB 13688)</name>
    <name type="common">Methylobacterium extorquens</name>
    <dbReference type="NCBI Taxonomy" id="440085"/>
    <lineage>
        <taxon>Bacteria</taxon>
        <taxon>Pseudomonadati</taxon>
        <taxon>Pseudomonadota</taxon>
        <taxon>Alphaproteobacteria</taxon>
        <taxon>Hyphomicrobiales</taxon>
        <taxon>Methylobacteriaceae</taxon>
        <taxon>Methylorubrum</taxon>
    </lineage>
</organism>
<gene>
    <name evidence="2" type="ordered locus">Mchl_4101</name>
</gene>
<keyword evidence="1" id="KW-0732">Signal</keyword>
<dbReference type="AlphaFoldDB" id="B7KZW8"/>
<feature type="chain" id="PRO_5002858981" evidence="1">
    <location>
        <begin position="24"/>
        <end position="105"/>
    </location>
</feature>
<accession>B7KZW8</accession>
<evidence type="ECO:0000313" key="2">
    <source>
        <dbReference type="EMBL" id="ACK84899.1"/>
    </source>
</evidence>
<reference evidence="2 3" key="2">
    <citation type="journal article" date="2012" name="J. Bacteriol.">
        <title>Complete genome sequences of six strains of the genus Methylobacterium.</title>
        <authorList>
            <person name="Marx C.J."/>
            <person name="Bringel F."/>
            <person name="Chistoserdova L."/>
            <person name="Moulin L."/>
            <person name="Farhan Ul Haque M."/>
            <person name="Fleischman D.E."/>
            <person name="Gruffaz C."/>
            <person name="Jourand P."/>
            <person name="Knief C."/>
            <person name="Lee M.C."/>
            <person name="Muller E.E."/>
            <person name="Nadalig T."/>
            <person name="Peyraud R."/>
            <person name="Roselli S."/>
            <person name="Russ L."/>
            <person name="Goodwin L.A."/>
            <person name="Ivanova N."/>
            <person name="Kyrpides N."/>
            <person name="Lajus A."/>
            <person name="Land M.L."/>
            <person name="Medigue C."/>
            <person name="Mikhailova N."/>
            <person name="Nolan M."/>
            <person name="Woyke T."/>
            <person name="Stolyar S."/>
            <person name="Vorholt J.A."/>
            <person name="Vuilleumier S."/>
        </authorList>
    </citation>
    <scope>NUCLEOTIDE SEQUENCE [LARGE SCALE GENOMIC DNA]</scope>
    <source>
        <strain evidence="3">CM4 / NCIMB 13688</strain>
    </source>
</reference>
<dbReference type="EMBL" id="CP001298">
    <property type="protein sequence ID" value="ACK84899.1"/>
    <property type="molecule type" value="Genomic_DNA"/>
</dbReference>
<reference evidence="3" key="1">
    <citation type="submission" date="2008-12" db="EMBL/GenBank/DDBJ databases">
        <title>Complete sequence of chromosome of Methylobacterium chloromethanicum CM4.</title>
        <authorList>
            <consortium name="US DOE Joint Genome Institute"/>
            <person name="Lucas S."/>
            <person name="Copeland A."/>
            <person name="Lapidus A."/>
            <person name="Glavina del Rio T."/>
            <person name="Dalin E."/>
            <person name="Tice H."/>
            <person name="Bruce D."/>
            <person name="Goodwin L."/>
            <person name="Pitluck S."/>
            <person name="Chertkov O."/>
            <person name="Brettin T."/>
            <person name="Detter J.C."/>
            <person name="Han C."/>
            <person name="Larimer F."/>
            <person name="Land M."/>
            <person name="Hauser L."/>
            <person name="Kyrpides N."/>
            <person name="Mikhailova N."/>
            <person name="Marx C."/>
            <person name="Richardson P."/>
        </authorList>
    </citation>
    <scope>NUCLEOTIDE SEQUENCE [LARGE SCALE GENOMIC DNA]</scope>
    <source>
        <strain evidence="3">CM4 / NCIMB 13688</strain>
    </source>
</reference>
<evidence type="ECO:0000313" key="3">
    <source>
        <dbReference type="Proteomes" id="UP000002385"/>
    </source>
</evidence>
<proteinExistence type="predicted"/>
<feature type="signal peptide" evidence="1">
    <location>
        <begin position="1"/>
        <end position="23"/>
    </location>
</feature>
<dbReference type="RefSeq" id="WP_015952042.1">
    <property type="nucleotide sequence ID" value="NC_011757.1"/>
</dbReference>
<sequence length="105" mass="11620">MPRHLRHLVCIPAAITLAGTANAQETRSPVMDRADSRMQINAASLVPTLRGRWPYADHRLIVGRVQDVRVSANGNALIAVVACRRWLGEGRLASQFRTCIRSTMT</sequence>
<dbReference type="HOGENOM" id="CLU_165444_0_0_5"/>
<protein>
    <submittedName>
        <fullName evidence="2">Uncharacterized protein</fullName>
    </submittedName>
</protein>